<feature type="non-terminal residue" evidence="2">
    <location>
        <position position="229"/>
    </location>
</feature>
<feature type="compositionally biased region" description="Basic and acidic residues" evidence="1">
    <location>
        <begin position="197"/>
        <end position="222"/>
    </location>
</feature>
<sequence length="229" mass="26720">KPTDEDFVEWTKNVDKNVLHLLCTTFDPSQPIRSITPVGLSRLSIGVQEDASPSPSPSEDPSGPSDIVKTLFMQEFSISESVMARKWRGLRFAWTKYLACKKTLHAAKNLVDSGSWPVSLPHYSEHLIVELFIGKTTWYANYAPLFDKVNENHPEMAEWLELIDASQEDDKRVWGFLKQAYSFLELSDWIKCREKEKQQEKEERERKEKEKEKKRDGRDKISSRRQRPF</sequence>
<evidence type="ECO:0000256" key="1">
    <source>
        <dbReference type="SAM" id="MobiDB-lite"/>
    </source>
</evidence>
<organism evidence="2 3">
    <name type="scientific">Gymnopilus junonius</name>
    <name type="common">Spectacular rustgill mushroom</name>
    <name type="synonym">Gymnopilus spectabilis subsp. junonius</name>
    <dbReference type="NCBI Taxonomy" id="109634"/>
    <lineage>
        <taxon>Eukaryota</taxon>
        <taxon>Fungi</taxon>
        <taxon>Dikarya</taxon>
        <taxon>Basidiomycota</taxon>
        <taxon>Agaricomycotina</taxon>
        <taxon>Agaricomycetes</taxon>
        <taxon>Agaricomycetidae</taxon>
        <taxon>Agaricales</taxon>
        <taxon>Agaricineae</taxon>
        <taxon>Hymenogastraceae</taxon>
        <taxon>Gymnopilus</taxon>
    </lineage>
</organism>
<dbReference type="AlphaFoldDB" id="A0A9P5ND54"/>
<accession>A0A9P5ND54</accession>
<gene>
    <name evidence="2" type="ORF">CPB84DRAFT_1752405</name>
</gene>
<dbReference type="Proteomes" id="UP000724874">
    <property type="component" value="Unassembled WGS sequence"/>
</dbReference>
<feature type="region of interest" description="Disordered" evidence="1">
    <location>
        <begin position="197"/>
        <end position="229"/>
    </location>
</feature>
<reference evidence="2" key="1">
    <citation type="submission" date="2020-11" db="EMBL/GenBank/DDBJ databases">
        <authorList>
            <consortium name="DOE Joint Genome Institute"/>
            <person name="Ahrendt S."/>
            <person name="Riley R."/>
            <person name="Andreopoulos W."/>
            <person name="LaButti K."/>
            <person name="Pangilinan J."/>
            <person name="Ruiz-duenas F.J."/>
            <person name="Barrasa J.M."/>
            <person name="Sanchez-Garcia M."/>
            <person name="Camarero S."/>
            <person name="Miyauchi S."/>
            <person name="Serrano A."/>
            <person name="Linde D."/>
            <person name="Babiker R."/>
            <person name="Drula E."/>
            <person name="Ayuso-Fernandez I."/>
            <person name="Pacheco R."/>
            <person name="Padilla G."/>
            <person name="Ferreira P."/>
            <person name="Barriuso J."/>
            <person name="Kellner H."/>
            <person name="Castanera R."/>
            <person name="Alfaro M."/>
            <person name="Ramirez L."/>
            <person name="Pisabarro A.G."/>
            <person name="Kuo A."/>
            <person name="Tritt A."/>
            <person name="Lipzen A."/>
            <person name="He G."/>
            <person name="Yan M."/>
            <person name="Ng V."/>
            <person name="Cullen D."/>
            <person name="Martin F."/>
            <person name="Rosso M.-N."/>
            <person name="Henrissat B."/>
            <person name="Hibbett D."/>
            <person name="Martinez A.T."/>
            <person name="Grigoriev I.V."/>
        </authorList>
    </citation>
    <scope>NUCLEOTIDE SEQUENCE</scope>
    <source>
        <strain evidence="2">AH 44721</strain>
    </source>
</reference>
<name>A0A9P5ND54_GYMJU</name>
<evidence type="ECO:0000313" key="2">
    <source>
        <dbReference type="EMBL" id="KAF8876531.1"/>
    </source>
</evidence>
<protein>
    <submittedName>
        <fullName evidence="2">Uncharacterized protein</fullName>
    </submittedName>
</protein>
<proteinExistence type="predicted"/>
<evidence type="ECO:0000313" key="3">
    <source>
        <dbReference type="Proteomes" id="UP000724874"/>
    </source>
</evidence>
<keyword evidence="3" id="KW-1185">Reference proteome</keyword>
<dbReference type="EMBL" id="JADNYJ010000181">
    <property type="protein sequence ID" value="KAF8876531.1"/>
    <property type="molecule type" value="Genomic_DNA"/>
</dbReference>
<dbReference type="OrthoDB" id="3064827at2759"/>
<comment type="caution">
    <text evidence="2">The sequence shown here is derived from an EMBL/GenBank/DDBJ whole genome shotgun (WGS) entry which is preliminary data.</text>
</comment>